<keyword evidence="5" id="KW-1185">Reference proteome</keyword>
<feature type="domain" description="Fibronectin type-III" evidence="3">
    <location>
        <begin position="221"/>
        <end position="323"/>
    </location>
</feature>
<keyword evidence="1" id="KW-0326">Glycosidase</keyword>
<evidence type="ECO:0000313" key="4">
    <source>
        <dbReference type="EMBL" id="SDT85717.1"/>
    </source>
</evidence>
<dbReference type="Proteomes" id="UP000198976">
    <property type="component" value="Chromosome I"/>
</dbReference>
<dbReference type="Gene3D" id="2.60.40.10">
    <property type="entry name" value="Immunoglobulins"/>
    <property type="match status" value="3"/>
</dbReference>
<evidence type="ECO:0000259" key="3">
    <source>
        <dbReference type="PROSITE" id="PS50853"/>
    </source>
</evidence>
<proteinExistence type="predicted"/>
<dbReference type="PROSITE" id="PS50853">
    <property type="entry name" value="FN3"/>
    <property type="match status" value="2"/>
</dbReference>
<evidence type="ECO:0000313" key="5">
    <source>
        <dbReference type="Proteomes" id="UP000198976"/>
    </source>
</evidence>
<evidence type="ECO:0000256" key="2">
    <source>
        <dbReference type="ARBA" id="ARBA00023326"/>
    </source>
</evidence>
<name>A0ABY0V4V9_9ACTO</name>
<dbReference type="SUPFAM" id="SSF49265">
    <property type="entry name" value="Fibronectin type III"/>
    <property type="match status" value="3"/>
</dbReference>
<sequence>MGITWGGSSGYLQLGIDTWMSPGSVGPRTQSVTITVAYYIRATGYGHNFNGTLRMGGRIGGTADYSFYSAWNSWDQKEIARRSVTVSTQLYAQSVTFSASTGPVWNGGTPSVSRTVSIGRRGYEPPHPPRNPLAAWQSDGLTRVTWEPNYTGADGLYPWSTVQVKRYTGSLKQWDLVASLPWSATSWDDVNPPRGEHTEYSVHAVNEAGSAFDWAGSVNTRPLPPTSVRAVKTGDDITVSWEPVERSDGYYVRFHVYDNGSRVATVDGGTRSWTHSAPSKTVAHSYRVSAETVNAVRNTVSAGLTLESEKSSSSNTVQLLARPYAPQNLSPNGAAVPVEDGKTVLSWDHNPADSSTQQSYQVRYRTGGGSWTTVSGGRVARQSHTLSSLRVGRVEWQVRTWGSYYPQQETGASPWSSVASFSVVNRPVVSISSPAGGKYEKSRLAVEWSYLQEQGSRQSGARVTITDVTAGRVVETSTVSSDATRYVVRESVLDGHEYEISVVARSGDGVESTPAVQRVNVEYAKPEKPVVSTLWDDHTGAMSVQIMNPTGGTAPSVVSNRVERSADGGATWELVADGLPVQATVTDPEALSNGETLYRVTATSSLPSSSVVRVTATASSPAMWVGAGVGFTDTIRLPYDPEVSFSPEMPGRETYRFAGRMMRVMVDGTGVDRKWQVSSRLIPDSECADVSDVDRVALTAGPVCYRNPDGIRFYAAMGSPSMKRGTGGKYWDARFELVEVERS</sequence>
<keyword evidence="1" id="KW-0378">Hydrolase</keyword>
<keyword evidence="2" id="KW-0624">Polysaccharide degradation</keyword>
<dbReference type="EMBL" id="LT629792">
    <property type="protein sequence ID" value="SDT85717.1"/>
    <property type="molecule type" value="Genomic_DNA"/>
</dbReference>
<keyword evidence="2" id="KW-0119">Carbohydrate metabolism</keyword>
<accession>A0ABY0V4V9</accession>
<dbReference type="CDD" id="cd00063">
    <property type="entry name" value="FN3"/>
    <property type="match status" value="1"/>
</dbReference>
<protein>
    <recommendedName>
        <fullName evidence="3">Fibronectin type-III domain-containing protein</fullName>
    </recommendedName>
</protein>
<reference evidence="4 5" key="1">
    <citation type="submission" date="2016-10" db="EMBL/GenBank/DDBJ databases">
        <authorList>
            <person name="Varghese N."/>
            <person name="Submissions S."/>
        </authorList>
    </citation>
    <scope>NUCLEOTIDE SEQUENCE [LARGE SCALE GENOMIC DNA]</scope>
    <source>
        <strain evidence="4 5">DSM 9169</strain>
    </source>
</reference>
<dbReference type="InterPro" id="IPR013783">
    <property type="entry name" value="Ig-like_fold"/>
</dbReference>
<feature type="domain" description="Fibronectin type-III" evidence="3">
    <location>
        <begin position="325"/>
        <end position="427"/>
    </location>
</feature>
<dbReference type="RefSeq" id="WP_092648093.1">
    <property type="nucleotide sequence ID" value="NZ_LT629792.1"/>
</dbReference>
<organism evidence="4 5">
    <name type="scientific">Schaalia radingae</name>
    <dbReference type="NCBI Taxonomy" id="131110"/>
    <lineage>
        <taxon>Bacteria</taxon>
        <taxon>Bacillati</taxon>
        <taxon>Actinomycetota</taxon>
        <taxon>Actinomycetes</taxon>
        <taxon>Actinomycetales</taxon>
        <taxon>Actinomycetaceae</taxon>
        <taxon>Schaalia</taxon>
    </lineage>
</organism>
<gene>
    <name evidence="4" type="ORF">SAMN04489714_0140</name>
</gene>
<dbReference type="InterPro" id="IPR003961">
    <property type="entry name" value="FN3_dom"/>
</dbReference>
<dbReference type="InterPro" id="IPR036116">
    <property type="entry name" value="FN3_sf"/>
</dbReference>
<evidence type="ECO:0000256" key="1">
    <source>
        <dbReference type="ARBA" id="ARBA00023295"/>
    </source>
</evidence>